<evidence type="ECO:0000256" key="3">
    <source>
        <dbReference type="ARBA" id="ARBA00022801"/>
    </source>
</evidence>
<dbReference type="CDD" id="cd00077">
    <property type="entry name" value="HDc"/>
    <property type="match status" value="1"/>
</dbReference>
<comment type="caution">
    <text evidence="9">The sequence shown here is derived from an EMBL/GenBank/DDBJ whole genome shotgun (WGS) entry which is preliminary data.</text>
</comment>
<dbReference type="PROSITE" id="PS51845">
    <property type="entry name" value="PDEASE_I_2"/>
    <property type="match status" value="1"/>
</dbReference>
<dbReference type="PRINTS" id="PR00387">
    <property type="entry name" value="PDIESTERASE1"/>
</dbReference>
<dbReference type="GO" id="GO:0046872">
    <property type="term" value="F:metal ion binding"/>
    <property type="evidence" value="ECO:0007669"/>
    <property type="project" value="UniProtKB-KW"/>
</dbReference>
<keyword evidence="2 6" id="KW-0479">Metal-binding</keyword>
<feature type="binding site" evidence="5">
    <location>
        <position position="702"/>
    </location>
    <ligand>
        <name>AMP</name>
        <dbReference type="ChEBI" id="CHEBI:456215"/>
    </ligand>
</feature>
<evidence type="ECO:0000256" key="6">
    <source>
        <dbReference type="PIRSR" id="PIRSR623088-3"/>
    </source>
</evidence>
<evidence type="ECO:0000256" key="7">
    <source>
        <dbReference type="RuleBase" id="RU363067"/>
    </source>
</evidence>
<dbReference type="SMART" id="SM00471">
    <property type="entry name" value="HDc"/>
    <property type="match status" value="1"/>
</dbReference>
<comment type="cofactor">
    <cofactor evidence="7">
        <name>a divalent metal cation</name>
        <dbReference type="ChEBI" id="CHEBI:60240"/>
    </cofactor>
    <text evidence="7">Binds 2 divalent metal cations per subunit. Site 1 may preferentially bind zinc ions, while site 2 has a preference for magnesium and/or manganese ions.</text>
</comment>
<evidence type="ECO:0000256" key="2">
    <source>
        <dbReference type="ARBA" id="ARBA00022723"/>
    </source>
</evidence>
<dbReference type="PROSITE" id="PS00126">
    <property type="entry name" value="PDEASE_I_1"/>
    <property type="match status" value="1"/>
</dbReference>
<dbReference type="InterPro" id="IPR023088">
    <property type="entry name" value="PDEase"/>
</dbReference>
<evidence type="ECO:0000256" key="4">
    <source>
        <dbReference type="PIRSR" id="PIRSR623088-1"/>
    </source>
</evidence>
<dbReference type="InterPro" id="IPR036971">
    <property type="entry name" value="PDEase_catalytic_dom_sf"/>
</dbReference>
<feature type="binding site" evidence="6">
    <location>
        <position position="544"/>
    </location>
    <ligand>
        <name>Zn(2+)</name>
        <dbReference type="ChEBI" id="CHEBI:29105"/>
        <label>1</label>
    </ligand>
</feature>
<name>A0AB34JTK7_PRYPA</name>
<feature type="binding site" evidence="6">
    <location>
        <position position="648"/>
    </location>
    <ligand>
        <name>Zn(2+)</name>
        <dbReference type="ChEBI" id="CHEBI:29105"/>
        <label>1</label>
    </ligand>
</feature>
<protein>
    <recommendedName>
        <fullName evidence="7">Phosphodiesterase</fullName>
        <ecNumber evidence="7">3.1.4.-</ecNumber>
    </recommendedName>
</protein>
<feature type="binding site" evidence="5">
    <location>
        <begin position="500"/>
        <end position="504"/>
    </location>
    <ligand>
        <name>AMP</name>
        <dbReference type="ChEBI" id="CHEBI:456215"/>
    </ligand>
</feature>
<keyword evidence="10" id="KW-1185">Reference proteome</keyword>
<comment type="similarity">
    <text evidence="7">Belongs to the cyclic nucleotide phosphodiesterase family.</text>
</comment>
<proteinExistence type="inferred from homology"/>
<evidence type="ECO:0000256" key="1">
    <source>
        <dbReference type="ARBA" id="ARBA00022535"/>
    </source>
</evidence>
<dbReference type="SMART" id="SM00065">
    <property type="entry name" value="GAF"/>
    <property type="match status" value="2"/>
</dbReference>
<dbReference type="Proteomes" id="UP001515480">
    <property type="component" value="Unassembled WGS sequence"/>
</dbReference>
<evidence type="ECO:0000259" key="8">
    <source>
        <dbReference type="PROSITE" id="PS51845"/>
    </source>
</evidence>
<dbReference type="Pfam" id="PF00233">
    <property type="entry name" value="PDEase_I"/>
    <property type="match status" value="1"/>
</dbReference>
<feature type="domain" description="PDEase" evidence="8">
    <location>
        <begin position="415"/>
        <end position="745"/>
    </location>
</feature>
<dbReference type="InterPro" id="IPR029016">
    <property type="entry name" value="GAF-like_dom_sf"/>
</dbReference>
<dbReference type="AlphaFoldDB" id="A0AB34JTK7"/>
<evidence type="ECO:0000313" key="10">
    <source>
        <dbReference type="Proteomes" id="UP001515480"/>
    </source>
</evidence>
<dbReference type="PANTHER" id="PTHR11347">
    <property type="entry name" value="CYCLIC NUCLEOTIDE PHOSPHODIESTERASE"/>
    <property type="match status" value="1"/>
</dbReference>
<dbReference type="InterPro" id="IPR003018">
    <property type="entry name" value="GAF"/>
</dbReference>
<dbReference type="GO" id="GO:0004114">
    <property type="term" value="F:3',5'-cyclic-nucleotide phosphodiesterase activity"/>
    <property type="evidence" value="ECO:0007669"/>
    <property type="project" value="InterPro"/>
</dbReference>
<dbReference type="InterPro" id="IPR003607">
    <property type="entry name" value="HD/PDEase_dom"/>
</dbReference>
<keyword evidence="1" id="KW-0140">cGMP</keyword>
<dbReference type="Gene3D" id="3.30.450.40">
    <property type="match status" value="2"/>
</dbReference>
<dbReference type="Pfam" id="PF01590">
    <property type="entry name" value="GAF"/>
    <property type="match status" value="2"/>
</dbReference>
<dbReference type="SUPFAM" id="SSF109604">
    <property type="entry name" value="HD-domain/PDEase-like"/>
    <property type="match status" value="1"/>
</dbReference>
<dbReference type="InterPro" id="IPR023174">
    <property type="entry name" value="PDEase_CS"/>
</dbReference>
<feature type="binding site" evidence="6">
    <location>
        <position position="543"/>
    </location>
    <ligand>
        <name>Zn(2+)</name>
        <dbReference type="ChEBI" id="CHEBI:29105"/>
        <label>1</label>
    </ligand>
</feature>
<evidence type="ECO:0000313" key="9">
    <source>
        <dbReference type="EMBL" id="KAL1525180.1"/>
    </source>
</evidence>
<dbReference type="SUPFAM" id="SSF55781">
    <property type="entry name" value="GAF domain-like"/>
    <property type="match status" value="2"/>
</dbReference>
<accession>A0AB34JTK7</accession>
<dbReference type="EMBL" id="JBGBPQ010000004">
    <property type="protein sequence ID" value="KAL1525180.1"/>
    <property type="molecule type" value="Genomic_DNA"/>
</dbReference>
<organism evidence="9 10">
    <name type="scientific">Prymnesium parvum</name>
    <name type="common">Toxic golden alga</name>
    <dbReference type="NCBI Taxonomy" id="97485"/>
    <lineage>
        <taxon>Eukaryota</taxon>
        <taxon>Haptista</taxon>
        <taxon>Haptophyta</taxon>
        <taxon>Prymnesiophyceae</taxon>
        <taxon>Prymnesiales</taxon>
        <taxon>Prymnesiaceae</taxon>
        <taxon>Prymnesium</taxon>
    </lineage>
</organism>
<keyword evidence="3 7" id="KW-0378">Hydrolase</keyword>
<dbReference type="InterPro" id="IPR002073">
    <property type="entry name" value="PDEase_catalytic_dom"/>
</dbReference>
<reference evidence="9 10" key="1">
    <citation type="journal article" date="2024" name="Science">
        <title>Giant polyketide synthase enzymes in the biosynthesis of giant marine polyether toxins.</title>
        <authorList>
            <person name="Fallon T.R."/>
            <person name="Shende V.V."/>
            <person name="Wierzbicki I.H."/>
            <person name="Pendleton A.L."/>
            <person name="Watervoot N.F."/>
            <person name="Auber R.P."/>
            <person name="Gonzalez D.J."/>
            <person name="Wisecaver J.H."/>
            <person name="Moore B.S."/>
        </authorList>
    </citation>
    <scope>NUCLEOTIDE SEQUENCE [LARGE SCALE GENOMIC DNA]</scope>
    <source>
        <strain evidence="9 10">12B1</strain>
    </source>
</reference>
<feature type="binding site" evidence="6">
    <location>
        <position position="504"/>
    </location>
    <ligand>
        <name>Zn(2+)</name>
        <dbReference type="ChEBI" id="CHEBI:29105"/>
        <label>1</label>
    </ligand>
</feature>
<feature type="binding site" evidence="5">
    <location>
        <position position="648"/>
    </location>
    <ligand>
        <name>AMP</name>
        <dbReference type="ChEBI" id="CHEBI:456215"/>
    </ligand>
</feature>
<dbReference type="EC" id="3.1.4.-" evidence="7"/>
<evidence type="ECO:0000256" key="5">
    <source>
        <dbReference type="PIRSR" id="PIRSR623088-2"/>
    </source>
</evidence>
<feature type="binding site" evidence="6">
    <location>
        <position position="544"/>
    </location>
    <ligand>
        <name>Zn(2+)</name>
        <dbReference type="ChEBI" id="CHEBI:29105"/>
        <label>2</label>
    </ligand>
</feature>
<feature type="active site" description="Proton donor" evidence="4">
    <location>
        <position position="500"/>
    </location>
</feature>
<gene>
    <name evidence="9" type="ORF">AB1Y20_020050</name>
</gene>
<feature type="binding site" evidence="5">
    <location>
        <position position="544"/>
    </location>
    <ligand>
        <name>AMP</name>
        <dbReference type="ChEBI" id="CHEBI:456215"/>
    </ligand>
</feature>
<sequence length="754" mass="82983">MSTSEEAAKRRRMQIEDDLLTAKVTSITSGDSRLLNVLGELTQLCRELDVTQMMHRMLHVITKLVPVAHATIQIMDDHTAQLTPLSRDGSMPACSRHPSLAMECVKTATSVIVDDAASDARIAVEAKQMGTVSLLCVPVMRATDEMLPSTAAHGSVAAVVELVNRRGLSGGQATSFHAEDHALVEVLSSLLSVILSRKALHDDAVRMHSKANALLTCSTELHAGGLPRKKAMRVMQVVCMGLDCERSSMFLLDEAHEQLHLICTDTEVHGITLQLGQGVAGYVISSAETVCIPDAYADARFDKSTDAKTGFHTRNILAVPLLLGSRAMGVLMALNQKSEKKFDQGHIELLTAIALQVADLLLPDLVLDMVSREDSSGHETFRTLREMLRSYYETGHCNPRIFPLELDKHDAVPVPTRSLSPTGSLTVPVCNLFALPDGVTIQHLREWDFDLDSFSLGEKMQLSAVMMQDLGVLEQCSVPELKLGNLLHAISGKYHEHPYHNFTHGVHVLHGCYMLLRQGMPGSKATALSPLEQLCLMVAALGHDVDHPGVNNAFMVATGSPLALLYNDNSVLENHHAATVSKLLAEKDNDILCHGEKRRHCRNLILKSILATDMAKHAEMVKDLSDCAAQSRVPEPLEVTQFFLHLADLGNCVVKWDNSKRWAYRVCEEATEQMRREAALGMPVPEQAKTDVYTDPEVAARQLVFLDGWVRPLYRAAAILFPGIKCRLDQIELNRRCCEDEMARVPRNATGQSQ</sequence>
<dbReference type="Gene3D" id="1.10.1300.10">
    <property type="entry name" value="3'5'-cyclic nucleotide phosphodiesterase, catalytic domain"/>
    <property type="match status" value="1"/>
</dbReference>
<dbReference type="GO" id="GO:0007165">
    <property type="term" value="P:signal transduction"/>
    <property type="evidence" value="ECO:0007669"/>
    <property type="project" value="InterPro"/>
</dbReference>